<feature type="compositionally biased region" description="Low complexity" evidence="1">
    <location>
        <begin position="164"/>
        <end position="178"/>
    </location>
</feature>
<organism evidence="2 3">
    <name type="scientific">Streptomyces amakusaensis</name>
    <dbReference type="NCBI Taxonomy" id="67271"/>
    <lineage>
        <taxon>Bacteria</taxon>
        <taxon>Bacillati</taxon>
        <taxon>Actinomycetota</taxon>
        <taxon>Actinomycetes</taxon>
        <taxon>Kitasatosporales</taxon>
        <taxon>Streptomycetaceae</taxon>
        <taxon>Streptomyces</taxon>
    </lineage>
</organism>
<comment type="caution">
    <text evidence="2">The sequence shown here is derived from an EMBL/GenBank/DDBJ whole genome shotgun (WGS) entry which is preliminary data.</text>
</comment>
<proteinExistence type="predicted"/>
<keyword evidence="3" id="KW-1185">Reference proteome</keyword>
<protein>
    <submittedName>
        <fullName evidence="2">DUF2690 domain-containing protein</fullName>
    </submittedName>
</protein>
<name>A0ABW0AG03_9ACTN</name>
<dbReference type="Proteomes" id="UP001596160">
    <property type="component" value="Unassembled WGS sequence"/>
</dbReference>
<feature type="region of interest" description="Disordered" evidence="1">
    <location>
        <begin position="156"/>
        <end position="178"/>
    </location>
</feature>
<evidence type="ECO:0000313" key="3">
    <source>
        <dbReference type="Proteomes" id="UP001596160"/>
    </source>
</evidence>
<dbReference type="EMBL" id="JBHSKP010000004">
    <property type="protein sequence ID" value="MFC5151876.1"/>
    <property type="molecule type" value="Genomic_DNA"/>
</dbReference>
<gene>
    <name evidence="2" type="ORF">ACFPRH_09025</name>
</gene>
<dbReference type="RefSeq" id="WP_344476192.1">
    <property type="nucleotide sequence ID" value="NZ_BAAASB010000006.1"/>
</dbReference>
<dbReference type="InterPro" id="IPR021224">
    <property type="entry name" value="DUF2690"/>
</dbReference>
<sequence length="178" mass="18339">MAVVAALVPVILSALLAKESPGPPDSGKPADSPSASVAIVADCHGESCGGLDPEKAGCTRGTVTLRDAWIGLMRLEIRYNAGCETVWAKLTGAQPGDTVTISTSPAQRQAAEVDWGKTQYTSMLPVSRPDFSAQATAVAVKGDPEQEIPKGYELRIGANGTHLPTAPATPGSSSPSRE</sequence>
<reference evidence="3" key="1">
    <citation type="journal article" date="2019" name="Int. J. Syst. Evol. Microbiol.">
        <title>The Global Catalogue of Microorganisms (GCM) 10K type strain sequencing project: providing services to taxonomists for standard genome sequencing and annotation.</title>
        <authorList>
            <consortium name="The Broad Institute Genomics Platform"/>
            <consortium name="The Broad Institute Genome Sequencing Center for Infectious Disease"/>
            <person name="Wu L."/>
            <person name="Ma J."/>
        </authorList>
    </citation>
    <scope>NUCLEOTIDE SEQUENCE [LARGE SCALE GENOMIC DNA]</scope>
    <source>
        <strain evidence="3">PCU 266</strain>
    </source>
</reference>
<dbReference type="Pfam" id="PF10901">
    <property type="entry name" value="DUF2690"/>
    <property type="match status" value="1"/>
</dbReference>
<evidence type="ECO:0000313" key="2">
    <source>
        <dbReference type="EMBL" id="MFC5151876.1"/>
    </source>
</evidence>
<accession>A0ABW0AG03</accession>
<evidence type="ECO:0000256" key="1">
    <source>
        <dbReference type="SAM" id="MobiDB-lite"/>
    </source>
</evidence>